<reference evidence="2" key="1">
    <citation type="submission" date="2020-11" db="EMBL/GenBank/DDBJ databases">
        <title>Isolation and identification of active actinomycetes.</title>
        <authorList>
            <person name="Sun X."/>
        </authorList>
    </citation>
    <scope>NUCLEOTIDE SEQUENCE</scope>
    <source>
        <strain evidence="2">NEAU-A11</strain>
    </source>
</reference>
<protein>
    <submittedName>
        <fullName evidence="2">DUF397 domain-containing protein</fullName>
    </submittedName>
</protein>
<comment type="caution">
    <text evidence="2">The sequence shown here is derived from an EMBL/GenBank/DDBJ whole genome shotgun (WGS) entry which is preliminary data.</text>
</comment>
<name>A0A931CHM9_9ACTN</name>
<dbReference type="AlphaFoldDB" id="A0A931CHM9"/>
<dbReference type="RefSeq" id="WP_196419215.1">
    <property type="nucleotide sequence ID" value="NZ_JADQTO010000027.1"/>
</dbReference>
<evidence type="ECO:0000313" key="2">
    <source>
        <dbReference type="EMBL" id="MBG0567443.1"/>
    </source>
</evidence>
<accession>A0A931CHM9</accession>
<gene>
    <name evidence="2" type="ORF">I4J89_38955</name>
</gene>
<dbReference type="Pfam" id="PF04149">
    <property type="entry name" value="DUF397"/>
    <property type="match status" value="1"/>
</dbReference>
<proteinExistence type="predicted"/>
<sequence length="65" mass="7105">MGDTTTRWERSSFCASGSCVEVARIDEDIIAVRDGKNPAQPALMFTRAEWSAFLDRVAGGDLARV</sequence>
<feature type="domain" description="DUF397" evidence="1">
    <location>
        <begin position="7"/>
        <end position="57"/>
    </location>
</feature>
<dbReference type="EMBL" id="JADQTO010000027">
    <property type="protein sequence ID" value="MBG0567443.1"/>
    <property type="molecule type" value="Genomic_DNA"/>
</dbReference>
<evidence type="ECO:0000259" key="1">
    <source>
        <dbReference type="Pfam" id="PF04149"/>
    </source>
</evidence>
<dbReference type="Proteomes" id="UP000598146">
    <property type="component" value="Unassembled WGS sequence"/>
</dbReference>
<keyword evidence="3" id="KW-1185">Reference proteome</keyword>
<dbReference type="InterPro" id="IPR007278">
    <property type="entry name" value="DUF397"/>
</dbReference>
<organism evidence="2 3">
    <name type="scientific">Actinoplanes aureus</name>
    <dbReference type="NCBI Taxonomy" id="2792083"/>
    <lineage>
        <taxon>Bacteria</taxon>
        <taxon>Bacillati</taxon>
        <taxon>Actinomycetota</taxon>
        <taxon>Actinomycetes</taxon>
        <taxon>Micromonosporales</taxon>
        <taxon>Micromonosporaceae</taxon>
        <taxon>Actinoplanes</taxon>
    </lineage>
</organism>
<evidence type="ECO:0000313" key="3">
    <source>
        <dbReference type="Proteomes" id="UP000598146"/>
    </source>
</evidence>